<dbReference type="AlphaFoldDB" id="A0A1I3V019"/>
<evidence type="ECO:0000313" key="2">
    <source>
        <dbReference type="Proteomes" id="UP000198670"/>
    </source>
</evidence>
<protein>
    <submittedName>
        <fullName evidence="1">Uncharacterized protein</fullName>
    </submittedName>
</protein>
<dbReference type="STRING" id="1477437.SAMN05444682_115146"/>
<evidence type="ECO:0000313" key="1">
    <source>
        <dbReference type="EMBL" id="SFJ89024.1"/>
    </source>
</evidence>
<accession>A0A1I3V019</accession>
<gene>
    <name evidence="1" type="ORF">SAMN05444682_115146</name>
</gene>
<proteinExistence type="predicted"/>
<keyword evidence="2" id="KW-1185">Reference proteome</keyword>
<organism evidence="1 2">
    <name type="scientific">Parapedobacter indicus</name>
    <dbReference type="NCBI Taxonomy" id="1477437"/>
    <lineage>
        <taxon>Bacteria</taxon>
        <taxon>Pseudomonadati</taxon>
        <taxon>Bacteroidota</taxon>
        <taxon>Sphingobacteriia</taxon>
        <taxon>Sphingobacteriales</taxon>
        <taxon>Sphingobacteriaceae</taxon>
        <taxon>Parapedobacter</taxon>
    </lineage>
</organism>
<dbReference type="EMBL" id="FOQO01000015">
    <property type="protein sequence ID" value="SFJ89024.1"/>
    <property type="molecule type" value="Genomic_DNA"/>
</dbReference>
<dbReference type="Proteomes" id="UP000198670">
    <property type="component" value="Unassembled WGS sequence"/>
</dbReference>
<reference evidence="1 2" key="1">
    <citation type="submission" date="2016-10" db="EMBL/GenBank/DDBJ databases">
        <authorList>
            <person name="de Groot N.N."/>
        </authorList>
    </citation>
    <scope>NUCLEOTIDE SEQUENCE [LARGE SCALE GENOMIC DNA]</scope>
    <source>
        <strain evidence="1 2">RK1</strain>
    </source>
</reference>
<sequence>MKARRKRAAKALLDIANDYEVKQRKFLRNIRFTETSAHWSGQAHDYSVAL</sequence>
<name>A0A1I3V019_9SPHI</name>